<evidence type="ECO:0000313" key="1">
    <source>
        <dbReference type="EMBL" id="MPM95554.1"/>
    </source>
</evidence>
<gene>
    <name evidence="1" type="ORF">SDC9_142709</name>
</gene>
<protein>
    <submittedName>
        <fullName evidence="1">Uncharacterized protein</fullName>
    </submittedName>
</protein>
<organism evidence="1">
    <name type="scientific">bioreactor metagenome</name>
    <dbReference type="NCBI Taxonomy" id="1076179"/>
    <lineage>
        <taxon>unclassified sequences</taxon>
        <taxon>metagenomes</taxon>
        <taxon>ecological metagenomes</taxon>
    </lineage>
</organism>
<proteinExistence type="predicted"/>
<reference evidence="1" key="1">
    <citation type="submission" date="2019-08" db="EMBL/GenBank/DDBJ databases">
        <authorList>
            <person name="Kucharzyk K."/>
            <person name="Murdoch R.W."/>
            <person name="Higgins S."/>
            <person name="Loffler F."/>
        </authorList>
    </citation>
    <scope>NUCLEOTIDE SEQUENCE</scope>
</reference>
<name>A0A645E190_9ZZZZ</name>
<sequence length="65" mass="7375">MVGDAPGDLQAAKNNNVKFYPILVNKEAESWTTLENEAVPKLIEGTFDEEYQNKLIKSFNDMLNK</sequence>
<accession>A0A645E190</accession>
<dbReference type="AlphaFoldDB" id="A0A645E190"/>
<dbReference type="EMBL" id="VSSQ01042032">
    <property type="protein sequence ID" value="MPM95554.1"/>
    <property type="molecule type" value="Genomic_DNA"/>
</dbReference>
<comment type="caution">
    <text evidence="1">The sequence shown here is derived from an EMBL/GenBank/DDBJ whole genome shotgun (WGS) entry which is preliminary data.</text>
</comment>